<comment type="caution">
    <text evidence="7">The sequence shown here is derived from an EMBL/GenBank/DDBJ whole genome shotgun (WGS) entry which is preliminary data.</text>
</comment>
<evidence type="ECO:0000256" key="5">
    <source>
        <dbReference type="SAM" id="Phobius"/>
    </source>
</evidence>
<comment type="subcellular location">
    <subcellularLocation>
        <location evidence="1">Membrane</location>
        <topology evidence="1">Multi-pass membrane protein</topology>
    </subcellularLocation>
</comment>
<feature type="transmembrane region" description="Helical" evidence="5">
    <location>
        <begin position="101"/>
        <end position="118"/>
    </location>
</feature>
<dbReference type="GO" id="GO:0042773">
    <property type="term" value="P:ATP synthesis coupled electron transport"/>
    <property type="evidence" value="ECO:0007669"/>
    <property type="project" value="InterPro"/>
</dbReference>
<feature type="transmembrane region" description="Helical" evidence="5">
    <location>
        <begin position="196"/>
        <end position="220"/>
    </location>
</feature>
<keyword evidence="4 5" id="KW-0472">Membrane</keyword>
<evidence type="ECO:0000259" key="6">
    <source>
        <dbReference type="Pfam" id="PF00361"/>
    </source>
</evidence>
<dbReference type="AlphaFoldDB" id="A0A1J5SU43"/>
<dbReference type="GO" id="GO:0008137">
    <property type="term" value="F:NADH dehydrogenase (ubiquinone) activity"/>
    <property type="evidence" value="ECO:0007669"/>
    <property type="project" value="InterPro"/>
</dbReference>
<dbReference type="NCBIfam" id="TIGR01770">
    <property type="entry name" value="NDH_I_N"/>
    <property type="match status" value="1"/>
</dbReference>
<dbReference type="GO" id="GO:0016020">
    <property type="term" value="C:membrane"/>
    <property type="evidence" value="ECO:0007669"/>
    <property type="project" value="UniProtKB-SubCell"/>
</dbReference>
<dbReference type="HAMAP" id="MF_00445">
    <property type="entry name" value="NDH1_NuoN_1"/>
    <property type="match status" value="1"/>
</dbReference>
<feature type="transmembrane region" description="Helical" evidence="5">
    <location>
        <begin position="157"/>
        <end position="176"/>
    </location>
</feature>
<dbReference type="GO" id="GO:0016491">
    <property type="term" value="F:oxidoreductase activity"/>
    <property type="evidence" value="ECO:0007669"/>
    <property type="project" value="UniProtKB-KW"/>
</dbReference>
<feature type="transmembrane region" description="Helical" evidence="5">
    <location>
        <begin position="37"/>
        <end position="57"/>
    </location>
</feature>
<feature type="transmembrane region" description="Helical" evidence="5">
    <location>
        <begin position="317"/>
        <end position="339"/>
    </location>
</feature>
<feature type="transmembrane region" description="Helical" evidence="5">
    <location>
        <begin position="124"/>
        <end position="145"/>
    </location>
</feature>
<evidence type="ECO:0000313" key="7">
    <source>
        <dbReference type="EMBL" id="OIR07549.1"/>
    </source>
</evidence>
<dbReference type="InterPro" id="IPR010096">
    <property type="entry name" value="NADH-Q_OxRdtase_suN/2"/>
</dbReference>
<evidence type="ECO:0000256" key="2">
    <source>
        <dbReference type="ARBA" id="ARBA00022692"/>
    </source>
</evidence>
<protein>
    <submittedName>
        <fullName evidence="7">NADH-quinone oxidoreductase subunit N</fullName>
        <ecNumber evidence="7">1.6.5.11</ecNumber>
    </submittedName>
</protein>
<gene>
    <name evidence="7" type="primary">nuoN_6</name>
    <name evidence="7" type="ORF">GALL_102100</name>
</gene>
<dbReference type="EMBL" id="MLJW01000036">
    <property type="protein sequence ID" value="OIR07549.1"/>
    <property type="molecule type" value="Genomic_DNA"/>
</dbReference>
<feature type="transmembrane region" description="Helical" evidence="5">
    <location>
        <begin position="291"/>
        <end position="311"/>
    </location>
</feature>
<dbReference type="InterPro" id="IPR001750">
    <property type="entry name" value="ND/Mrp_TM"/>
</dbReference>
<evidence type="ECO:0000256" key="4">
    <source>
        <dbReference type="ARBA" id="ARBA00023136"/>
    </source>
</evidence>
<name>A0A1J5SU43_9ZZZZ</name>
<reference evidence="7" key="1">
    <citation type="submission" date="2016-10" db="EMBL/GenBank/DDBJ databases">
        <title>Sequence of Gallionella enrichment culture.</title>
        <authorList>
            <person name="Poehlein A."/>
            <person name="Muehling M."/>
            <person name="Daniel R."/>
        </authorList>
    </citation>
    <scope>NUCLEOTIDE SEQUENCE</scope>
</reference>
<dbReference type="PANTHER" id="PTHR22773">
    <property type="entry name" value="NADH DEHYDROGENASE"/>
    <property type="match status" value="1"/>
</dbReference>
<keyword evidence="2 5" id="KW-0812">Transmembrane</keyword>
<accession>A0A1J5SU43</accession>
<proteinExistence type="inferred from homology"/>
<keyword evidence="3 5" id="KW-1133">Transmembrane helix</keyword>
<keyword evidence="7" id="KW-0560">Oxidoreductase</keyword>
<feature type="transmembrane region" description="Helical" evidence="5">
    <location>
        <begin position="77"/>
        <end position="94"/>
    </location>
</feature>
<dbReference type="EC" id="1.6.5.11" evidence="7"/>
<sequence length="474" mass="52242">MLNDFLILMKQELVITVIIFILLFIKVGSKDWKNETLLKLINILLLLNVVFSFIGNQEGVLFNEMFRTNDLIAFEKGILSLGTLIISLSSYSWLQNHKHVAEFYMLLLSTLLGMFLMISGGHLLMFYLGLELSTIPLAAIANFDLDKRKSSEAAFKLIISSAFSSGLLLFGISLVYGTTGTLLFSELAQTLTGTPIQIFAFILLFAGFAFKISVVPFHLWTADVYEGSPVAVTSYLSVISKGAVLFVFVSVLYTAFKPLATTWYNMLFILSVLTIIVGNLFAIRQNNLKRFLAFSSIAQVGFILIGVSGSSQAGTASVIYFILIYVFSNLAAFAVISFISAVTGKETIDDYKALYKTNPFLSWVITIALFSLAGVPPTAGFFGKYFLLMAGAGIAGSKGLIIWIIIAALNLIVSFYYYLRVVKAIFMDENETPIEKLSIPFLPKLAMIICVAGVVLTGLFSFIYEYIFSLSSGF</sequence>
<feature type="transmembrane region" description="Helical" evidence="5">
    <location>
        <begin position="232"/>
        <end position="256"/>
    </location>
</feature>
<organism evidence="7">
    <name type="scientific">mine drainage metagenome</name>
    <dbReference type="NCBI Taxonomy" id="410659"/>
    <lineage>
        <taxon>unclassified sequences</taxon>
        <taxon>metagenomes</taxon>
        <taxon>ecological metagenomes</taxon>
    </lineage>
</organism>
<feature type="domain" description="NADH:quinone oxidoreductase/Mrp antiporter transmembrane" evidence="6">
    <location>
        <begin position="122"/>
        <end position="395"/>
    </location>
</feature>
<feature type="transmembrane region" description="Helical" evidence="5">
    <location>
        <begin position="400"/>
        <end position="419"/>
    </location>
</feature>
<dbReference type="Pfam" id="PF00361">
    <property type="entry name" value="Proton_antipo_M"/>
    <property type="match status" value="1"/>
</dbReference>
<feature type="transmembrane region" description="Helical" evidence="5">
    <location>
        <begin position="445"/>
        <end position="464"/>
    </location>
</feature>
<feature type="transmembrane region" description="Helical" evidence="5">
    <location>
        <begin position="262"/>
        <end position="282"/>
    </location>
</feature>
<evidence type="ECO:0000256" key="1">
    <source>
        <dbReference type="ARBA" id="ARBA00004141"/>
    </source>
</evidence>
<feature type="transmembrane region" description="Helical" evidence="5">
    <location>
        <begin position="6"/>
        <end position="25"/>
    </location>
</feature>
<feature type="transmembrane region" description="Helical" evidence="5">
    <location>
        <begin position="360"/>
        <end position="380"/>
    </location>
</feature>
<evidence type="ECO:0000256" key="3">
    <source>
        <dbReference type="ARBA" id="ARBA00022989"/>
    </source>
</evidence>